<dbReference type="EMBL" id="CP155573">
    <property type="protein sequence ID" value="XFO64183.1"/>
    <property type="molecule type" value="Genomic_DNA"/>
</dbReference>
<gene>
    <name evidence="1" type="ORF">SPSIL_002730</name>
</gene>
<evidence type="ECO:0000313" key="1">
    <source>
        <dbReference type="EMBL" id="XFO64183.1"/>
    </source>
</evidence>
<accession>A0ABZ3IFQ6</accession>
<reference evidence="1" key="1">
    <citation type="submission" date="2024-05" db="EMBL/GenBank/DDBJ databases">
        <title>Isolation and characterization of Sporomusa carbonis sp. nov., a carboxydotrophic hydrogenogen in the genus of Sporomusa isolated from a charcoal burning pile.</title>
        <authorList>
            <person name="Boeer T."/>
            <person name="Rosenbaum F."/>
            <person name="Eysell L."/>
            <person name="Mueller V."/>
            <person name="Daniel R."/>
            <person name="Poehlein A."/>
        </authorList>
    </citation>
    <scope>NUCLEOTIDE SEQUENCE [LARGE SCALE GENOMIC DNA]</scope>
    <source>
        <strain evidence="1">DSM 10669</strain>
    </source>
</reference>
<keyword evidence="2" id="KW-1185">Reference proteome</keyword>
<organism evidence="1 2">
    <name type="scientific">Sporomusa silvacetica DSM 10669</name>
    <dbReference type="NCBI Taxonomy" id="1123289"/>
    <lineage>
        <taxon>Bacteria</taxon>
        <taxon>Bacillati</taxon>
        <taxon>Bacillota</taxon>
        <taxon>Negativicutes</taxon>
        <taxon>Selenomonadales</taxon>
        <taxon>Sporomusaceae</taxon>
        <taxon>Sporomusa</taxon>
    </lineage>
</organism>
<name>A0ABZ3IFQ6_9FIRM</name>
<sequence>MAYSKMSDDVYISDIPSVTNENDRSIKEDKIVNAAKLLDLTAGNATGNIPIANGTMCTNLNAEKLGGNLASAFATSGHTHAAATTSSNGLMSNTDKTKLDTIATAAEVNQNAYSNILVGTTTIAADAKSDTLTLTAGSGITLTPDATNDAVTIAVTANGHTHTDATTSASGFMSAASLTKLNGIATAAEVNQNAFSNVVANGVTVAADLESDTLTLIGGSGITLTGDATNDAVTIAVTPNGHTHTDATTSASGFMSPASLTKLNGIASGAEVNQNAFSNIVVGSTTIASDVESDTLTLTAGTNIALTGDSTNDKVTIAVTGTVAAATTAAACTGNAATATTATSAYSVLGGNLTGALVVPTANRDDGIFGTYDSTKTQHIWSMGTAYKNAADGADFGNLYGLAYKYGGLAGGHGVYLVNDGTVLCGLGTNLYTTGSVYESGALLSTRYLGISATAANATTAGGLAVNSTGVNNVANQIARTNASGYMMCGYINSTTPDTSTTATSYWVETGGDGYLRPKSLAAVKTELGIITAPSYAIITDEKTSGTGGGSATASTWNTRTLNTLKVNDNSIVTLASNQITLQAGTYIIEAVAPVWSAGNNRCRLQNITDSTTIAYGTNCLTSAGNYTSGATSTLYTKFTISAAKVFELQHWIQLTNGGSSALGAYCGISGVVETYSIVKIEKVS</sequence>
<dbReference type="Proteomes" id="UP000216752">
    <property type="component" value="Chromosome"/>
</dbReference>
<proteinExistence type="predicted"/>
<protein>
    <submittedName>
        <fullName evidence="1">Uncharacterized protein</fullName>
    </submittedName>
</protein>
<evidence type="ECO:0000313" key="2">
    <source>
        <dbReference type="Proteomes" id="UP000216752"/>
    </source>
</evidence>
<dbReference type="RefSeq" id="WP_094605328.1">
    <property type="nucleotide sequence ID" value="NZ_CP155573.1"/>
</dbReference>